<dbReference type="Pfam" id="PF00501">
    <property type="entry name" value="AMP-binding"/>
    <property type="match status" value="1"/>
</dbReference>
<dbReference type="Gene3D" id="3.30.559.30">
    <property type="entry name" value="Nonribosomal peptide synthetase, condensation domain"/>
    <property type="match status" value="1"/>
</dbReference>
<dbReference type="PANTHER" id="PTHR45527">
    <property type="entry name" value="NONRIBOSOMAL PEPTIDE SYNTHETASE"/>
    <property type="match status" value="1"/>
</dbReference>
<comment type="caution">
    <text evidence="5">The sequence shown here is derived from an EMBL/GenBank/DDBJ whole genome shotgun (WGS) entry which is preliminary data.</text>
</comment>
<dbReference type="EMBL" id="BONX01000004">
    <property type="protein sequence ID" value="GIG94459.1"/>
    <property type="molecule type" value="Genomic_DNA"/>
</dbReference>
<dbReference type="InterPro" id="IPR006162">
    <property type="entry name" value="Ppantetheine_attach_site"/>
</dbReference>
<evidence type="ECO:0000313" key="5">
    <source>
        <dbReference type="EMBL" id="GIG94459.1"/>
    </source>
</evidence>
<dbReference type="SUPFAM" id="SSF52777">
    <property type="entry name" value="CoA-dependent acyltransferases"/>
    <property type="match status" value="2"/>
</dbReference>
<accession>A0ABQ4EIK8</accession>
<keyword evidence="6" id="KW-1185">Reference proteome</keyword>
<dbReference type="InterPro" id="IPR045851">
    <property type="entry name" value="AMP-bd_C_sf"/>
</dbReference>
<dbReference type="InterPro" id="IPR029058">
    <property type="entry name" value="AB_hydrolase_fold"/>
</dbReference>
<dbReference type="InterPro" id="IPR000873">
    <property type="entry name" value="AMP-dep_synth/lig_dom"/>
</dbReference>
<dbReference type="Pfam" id="PF00668">
    <property type="entry name" value="Condensation"/>
    <property type="match status" value="1"/>
</dbReference>
<keyword evidence="2" id="KW-0596">Phosphopantetheine</keyword>
<dbReference type="CDD" id="cd05930">
    <property type="entry name" value="A_NRPS"/>
    <property type="match status" value="1"/>
</dbReference>
<organism evidence="5 6">
    <name type="scientific">Plantactinospora mayteni</name>
    <dbReference type="NCBI Taxonomy" id="566021"/>
    <lineage>
        <taxon>Bacteria</taxon>
        <taxon>Bacillati</taxon>
        <taxon>Actinomycetota</taxon>
        <taxon>Actinomycetes</taxon>
        <taxon>Micromonosporales</taxon>
        <taxon>Micromonosporaceae</taxon>
        <taxon>Plantactinospora</taxon>
    </lineage>
</organism>
<proteinExistence type="predicted"/>
<keyword evidence="3" id="KW-0597">Phosphoprotein</keyword>
<dbReference type="Pfam" id="PF13193">
    <property type="entry name" value="AMP-binding_C"/>
    <property type="match status" value="1"/>
</dbReference>
<dbReference type="SUPFAM" id="SSF56801">
    <property type="entry name" value="Acetyl-CoA synthetase-like"/>
    <property type="match status" value="1"/>
</dbReference>
<evidence type="ECO:0000256" key="1">
    <source>
        <dbReference type="ARBA" id="ARBA00001957"/>
    </source>
</evidence>
<evidence type="ECO:0000313" key="6">
    <source>
        <dbReference type="Proteomes" id="UP000621500"/>
    </source>
</evidence>
<evidence type="ECO:0000259" key="4">
    <source>
        <dbReference type="PROSITE" id="PS50075"/>
    </source>
</evidence>
<dbReference type="SMART" id="SM00823">
    <property type="entry name" value="PKS_PP"/>
    <property type="match status" value="1"/>
</dbReference>
<dbReference type="RefSeq" id="WP_203856086.1">
    <property type="nucleotide sequence ID" value="NZ_BAAAZQ010000002.1"/>
</dbReference>
<dbReference type="PROSITE" id="PS00012">
    <property type="entry name" value="PHOSPHOPANTETHEINE"/>
    <property type="match status" value="1"/>
</dbReference>
<dbReference type="Gene3D" id="3.30.559.10">
    <property type="entry name" value="Chloramphenicol acetyltransferase-like domain"/>
    <property type="match status" value="1"/>
</dbReference>
<dbReference type="PROSITE" id="PS50075">
    <property type="entry name" value="CARRIER"/>
    <property type="match status" value="1"/>
</dbReference>
<evidence type="ECO:0000256" key="3">
    <source>
        <dbReference type="ARBA" id="ARBA00022553"/>
    </source>
</evidence>
<comment type="cofactor">
    <cofactor evidence="1">
        <name>pantetheine 4'-phosphate</name>
        <dbReference type="ChEBI" id="CHEBI:47942"/>
    </cofactor>
</comment>
<evidence type="ECO:0000256" key="2">
    <source>
        <dbReference type="ARBA" id="ARBA00022450"/>
    </source>
</evidence>
<protein>
    <recommendedName>
        <fullName evidence="4">Carrier domain-containing protein</fullName>
    </recommendedName>
</protein>
<dbReference type="SUPFAM" id="SSF47336">
    <property type="entry name" value="ACP-like"/>
    <property type="match status" value="1"/>
</dbReference>
<dbReference type="InterPro" id="IPR023213">
    <property type="entry name" value="CAT-like_dom_sf"/>
</dbReference>
<name>A0ABQ4EIK8_9ACTN</name>
<sequence>MTLAVPSEVLATRKEHAQWMLHRLTPGRGICNVGAGLRLDRRLRWGPLQAALDHIVWRHPGLRATLHASGSALYKRFLPATDLMVPMRTAAGTDDGLAAQITELMAEPFDIEGGLLLRAHHLVLPTGDVVCLVLHHIVADGVTAVVVLRELTQLYDAFAADRDPPPHLAGPAPVHLEAPPQHSTVDYWCAHLRGVDPDTFALPGARPVPVRPTFAGDRVERQMSERARAALTRLRGHTRSTDNIVLLAAYYLLLVKHGAGPDLVVGVLANGRRGAAAEVVVGYHANTLPIRVTVDLAAGFTTLVRHTRDAFLLGLEHGDASFEAIQPALPVRSADWRVPLFRHTFNNLPTGTGDQTMAGAPVRGIDAYTAVSRVDLELLASFQADRLTVDFRYSTEVHDRGLATTLLARLERLLIALDESLDETGACRPVGSVDCDADGERERAASRGPARTWPAATLGTLIREQAAETPQAVAIDDWTYDDLCRGALAVAADLSAHGVGRGDVVGLYGERGKQLAAGALGCWAVGAAYLPLEPEHPAQRIDFQLADSGVRVVLADRPLPAGRDHDRAVVDLPAAPRPGLASTLSASSTTGDDPAYVSYTSGSTGRPKGVVVSHANLANVVHHFREQLAVTTADRVLWSTTFSFDISALELFLPLVTGAEVVVAADRVRADPGALLDLVVDRDVTVLQATPTLWRHLAPVLGQRLRGRRVLSGGEPLTPTLAEQLLAAGCRLYHVYGPTETTIWSTATELTSPVPEPVPIGALISNTTGYVTDSTGADVPVGVPGELRIGGTGVALGYRGDPPLTAERFVTDPRHGRLYRTGDRVRQRPDGILEYLGRADRQLKVRGHRVEPGEVESVLERHPEVRAAAVIAEPDPAGHQRLVAAIVSTDPTASGSADQPLTVRLHDHLAARLPAAMVPSRFVLLPDLPLTGNGKVDYRAVAAAVARAGAAAPEAPMPDDPTERLLVEVWREVLDDPRLTVESNFFLSGGHSLLAMRLAERLGATLGHPVDFELIFEAPTPALLAARLAGRTPPSATGKEEA</sequence>
<reference evidence="5 6" key="1">
    <citation type="submission" date="2021-01" db="EMBL/GenBank/DDBJ databases">
        <title>Whole genome shotgun sequence of Plantactinospora mayteni NBRC 109088.</title>
        <authorList>
            <person name="Komaki H."/>
            <person name="Tamura T."/>
        </authorList>
    </citation>
    <scope>NUCLEOTIDE SEQUENCE [LARGE SCALE GENOMIC DNA]</scope>
    <source>
        <strain evidence="5 6">NBRC 109088</strain>
    </source>
</reference>
<dbReference type="PANTHER" id="PTHR45527:SF1">
    <property type="entry name" value="FATTY ACID SYNTHASE"/>
    <property type="match status" value="1"/>
</dbReference>
<dbReference type="InterPro" id="IPR001242">
    <property type="entry name" value="Condensation_dom"/>
</dbReference>
<dbReference type="InterPro" id="IPR042099">
    <property type="entry name" value="ANL_N_sf"/>
</dbReference>
<dbReference type="Gene3D" id="3.30.300.30">
    <property type="match status" value="1"/>
</dbReference>
<dbReference type="PROSITE" id="PS00455">
    <property type="entry name" value="AMP_BINDING"/>
    <property type="match status" value="1"/>
</dbReference>
<dbReference type="Gene3D" id="3.40.50.12780">
    <property type="entry name" value="N-terminal domain of ligase-like"/>
    <property type="match status" value="1"/>
</dbReference>
<gene>
    <name evidence="5" type="ORF">Pma05_10320</name>
</gene>
<dbReference type="Pfam" id="PF00550">
    <property type="entry name" value="PP-binding"/>
    <property type="match status" value="1"/>
</dbReference>
<dbReference type="InterPro" id="IPR020806">
    <property type="entry name" value="PKS_PP-bd"/>
</dbReference>
<dbReference type="InterPro" id="IPR020845">
    <property type="entry name" value="AMP-binding_CS"/>
</dbReference>
<dbReference type="InterPro" id="IPR010071">
    <property type="entry name" value="AA_adenyl_dom"/>
</dbReference>
<feature type="domain" description="Carrier" evidence="4">
    <location>
        <begin position="957"/>
        <end position="1032"/>
    </location>
</feature>
<dbReference type="InterPro" id="IPR009081">
    <property type="entry name" value="PP-bd_ACP"/>
</dbReference>
<dbReference type="Gene3D" id="3.40.50.1820">
    <property type="entry name" value="alpha/beta hydrolase"/>
    <property type="match status" value="1"/>
</dbReference>
<dbReference type="NCBIfam" id="TIGR01733">
    <property type="entry name" value="AA-adenyl-dom"/>
    <property type="match status" value="1"/>
</dbReference>
<dbReference type="InterPro" id="IPR025110">
    <property type="entry name" value="AMP-bd_C"/>
</dbReference>
<dbReference type="Proteomes" id="UP000621500">
    <property type="component" value="Unassembled WGS sequence"/>
</dbReference>
<dbReference type="InterPro" id="IPR036736">
    <property type="entry name" value="ACP-like_sf"/>
</dbReference>